<dbReference type="Proteomes" id="UP000241462">
    <property type="component" value="Unassembled WGS sequence"/>
</dbReference>
<sequence length="449" mass="48765">MPTCQIPGHPAAYGLGIRLAFYLQWFGMILASWLIEGDALNLKFLNALTITATAIGLAVHGGNLQPAEVHVVLLLLCGTLYFLIPVYLLRFVTCWRPWWDTERWTRLRMGWLFRTAVALLFGALLGAQIWFWSSGVHYRPVGADNEDGDGDGVATEQEGDDGDCDQWAFLLGQARIDSETVTALNIVLHLAILVVACLKCAQIPKSQVFFLQQIRTAFDIIVASVVTAGIELVIAWNKISNVNNLETAAQLIPPVISGAYVARSIYIWMAASPPPDSTLSALHQHYAGGVPYFWGDGGDHDRGRSTGDRSYTFTEHSAGPRFSSTAADYTSADDQAWWYYWTSQRHRAARRQRHRRRHRRSERHQYDVYGAMPYRPDEQPVGGAEAPPEGEPRAAGAGDDAEAGAAAAQGDGADAGGDPSAGGAQAAADDGVAVPDPTVNPPAQPEAPV</sequence>
<feature type="region of interest" description="Disordered" evidence="1">
    <location>
        <begin position="348"/>
        <end position="449"/>
    </location>
</feature>
<keyword evidence="4" id="KW-1185">Reference proteome</keyword>
<dbReference type="EMBL" id="KZ678412">
    <property type="protein sequence ID" value="PSR91986.1"/>
    <property type="molecule type" value="Genomic_DNA"/>
</dbReference>
<protein>
    <submittedName>
        <fullName evidence="3">Uncharacterized protein</fullName>
    </submittedName>
</protein>
<reference evidence="3 4" key="1">
    <citation type="journal article" date="2018" name="Mycol. Prog.">
        <title>Coniella lustricola, a new species from submerged detritus.</title>
        <authorList>
            <person name="Raudabaugh D.B."/>
            <person name="Iturriaga T."/>
            <person name="Carver A."/>
            <person name="Mondo S."/>
            <person name="Pangilinan J."/>
            <person name="Lipzen A."/>
            <person name="He G."/>
            <person name="Amirebrahimi M."/>
            <person name="Grigoriev I.V."/>
            <person name="Miller A.N."/>
        </authorList>
    </citation>
    <scope>NUCLEOTIDE SEQUENCE [LARGE SCALE GENOMIC DNA]</scope>
    <source>
        <strain evidence="3 4">B22-T-1</strain>
    </source>
</reference>
<accession>A0A2T3ACL6</accession>
<dbReference type="STRING" id="2025994.A0A2T3ACL6"/>
<organism evidence="3 4">
    <name type="scientific">Coniella lustricola</name>
    <dbReference type="NCBI Taxonomy" id="2025994"/>
    <lineage>
        <taxon>Eukaryota</taxon>
        <taxon>Fungi</taxon>
        <taxon>Dikarya</taxon>
        <taxon>Ascomycota</taxon>
        <taxon>Pezizomycotina</taxon>
        <taxon>Sordariomycetes</taxon>
        <taxon>Sordariomycetidae</taxon>
        <taxon>Diaporthales</taxon>
        <taxon>Schizoparmaceae</taxon>
        <taxon>Coniella</taxon>
    </lineage>
</organism>
<keyword evidence="2" id="KW-0812">Transmembrane</keyword>
<feature type="transmembrane region" description="Helical" evidence="2">
    <location>
        <begin position="44"/>
        <end position="63"/>
    </location>
</feature>
<dbReference type="OrthoDB" id="3945378at2759"/>
<keyword evidence="2" id="KW-0472">Membrane</keyword>
<feature type="compositionally biased region" description="Pro residues" evidence="1">
    <location>
        <begin position="438"/>
        <end position="449"/>
    </location>
</feature>
<evidence type="ECO:0000256" key="2">
    <source>
        <dbReference type="SAM" id="Phobius"/>
    </source>
</evidence>
<dbReference type="InParanoid" id="A0A2T3ACL6"/>
<keyword evidence="2" id="KW-1133">Transmembrane helix</keyword>
<feature type="transmembrane region" description="Helical" evidence="2">
    <location>
        <begin position="12"/>
        <end position="35"/>
    </location>
</feature>
<evidence type="ECO:0000313" key="3">
    <source>
        <dbReference type="EMBL" id="PSR91986.1"/>
    </source>
</evidence>
<name>A0A2T3ACL6_9PEZI</name>
<evidence type="ECO:0000256" key="1">
    <source>
        <dbReference type="SAM" id="MobiDB-lite"/>
    </source>
</evidence>
<feature type="transmembrane region" description="Helical" evidence="2">
    <location>
        <begin position="111"/>
        <end position="132"/>
    </location>
</feature>
<gene>
    <name evidence="3" type="ORF">BD289DRAFT_481315</name>
</gene>
<feature type="compositionally biased region" description="Low complexity" evidence="1">
    <location>
        <begin position="379"/>
        <end position="437"/>
    </location>
</feature>
<feature type="transmembrane region" description="Helical" evidence="2">
    <location>
        <begin position="69"/>
        <end position="90"/>
    </location>
</feature>
<evidence type="ECO:0000313" key="4">
    <source>
        <dbReference type="Proteomes" id="UP000241462"/>
    </source>
</evidence>
<dbReference type="AlphaFoldDB" id="A0A2T3ACL6"/>
<proteinExistence type="predicted"/>
<feature type="compositionally biased region" description="Basic residues" evidence="1">
    <location>
        <begin position="348"/>
        <end position="362"/>
    </location>
</feature>